<organism evidence="1 2">
    <name type="scientific">Burkholderia contaminans</name>
    <dbReference type="NCBI Taxonomy" id="488447"/>
    <lineage>
        <taxon>Bacteria</taxon>
        <taxon>Pseudomonadati</taxon>
        <taxon>Pseudomonadota</taxon>
        <taxon>Betaproteobacteria</taxon>
        <taxon>Burkholderiales</taxon>
        <taxon>Burkholderiaceae</taxon>
        <taxon>Burkholderia</taxon>
        <taxon>Burkholderia cepacia complex</taxon>
    </lineage>
</organism>
<accession>A0A6P2Z504</accession>
<dbReference type="AlphaFoldDB" id="A0A6P2Z504"/>
<dbReference type="InterPro" id="IPR009061">
    <property type="entry name" value="DNA-bd_dom_put_sf"/>
</dbReference>
<dbReference type="EMBL" id="CABVQS010000014">
    <property type="protein sequence ID" value="VWD26309.1"/>
    <property type="molecule type" value="Genomic_DNA"/>
</dbReference>
<reference evidence="1 2" key="1">
    <citation type="submission" date="2019-09" db="EMBL/GenBank/DDBJ databases">
        <authorList>
            <person name="Depoorter E."/>
        </authorList>
    </citation>
    <scope>NUCLEOTIDE SEQUENCE [LARGE SCALE GENOMIC DNA]</scope>
    <source>
        <strain evidence="1">R-71033</strain>
    </source>
</reference>
<dbReference type="InterPro" id="IPR010260">
    <property type="entry name" value="AlpA"/>
</dbReference>
<proteinExistence type="predicted"/>
<protein>
    <recommendedName>
        <fullName evidence="3">AlpA family phage regulatory protein</fullName>
    </recommendedName>
</protein>
<evidence type="ECO:0000313" key="2">
    <source>
        <dbReference type="Proteomes" id="UP000494109"/>
    </source>
</evidence>
<evidence type="ECO:0008006" key="3">
    <source>
        <dbReference type="Google" id="ProtNLM"/>
    </source>
</evidence>
<evidence type="ECO:0000313" key="1">
    <source>
        <dbReference type="EMBL" id="VWD26309.1"/>
    </source>
</evidence>
<dbReference type="SUPFAM" id="SSF46955">
    <property type="entry name" value="Putative DNA-binding domain"/>
    <property type="match status" value="1"/>
</dbReference>
<sequence length="69" mass="7686">MPATDVAMVVRPAKAAELLGIGVSTLWRYAKTVEDFPKPVRINSRVSVFVREELDNWVTNRIASARKAS</sequence>
<dbReference type="RefSeq" id="WP_235986574.1">
    <property type="nucleotide sequence ID" value="NZ_CABVQS010000014.1"/>
</dbReference>
<dbReference type="Proteomes" id="UP000494109">
    <property type="component" value="Unassembled WGS sequence"/>
</dbReference>
<gene>
    <name evidence="1" type="ORF">BCO71033_03543</name>
</gene>
<dbReference type="Pfam" id="PF05930">
    <property type="entry name" value="Phage_AlpA"/>
    <property type="match status" value="1"/>
</dbReference>
<name>A0A6P2Z504_9BURK</name>